<dbReference type="SUPFAM" id="SSF48264">
    <property type="entry name" value="Cytochrome P450"/>
    <property type="match status" value="1"/>
</dbReference>
<dbReference type="InterPro" id="IPR001128">
    <property type="entry name" value="Cyt_P450"/>
</dbReference>
<sequence>MWMIGISKDPHSGSQPNRANFRRGAELLRAPNQHLCSSVKGAGRCTSANNTKSRVYQALIHGAPNTLIIHDKENHSWCRRILGLAFSDARILSYRSILTRHINVLSAPDTECHCPINYPVGDYFTFDAIAEIIFGMRYNALREPTYRFVAHALEASNVRISALAQAPMLTTGRLDKNLFPSSIRGRNQFLGFISSLLRCCSKASFSDNGNMFTFLETTKDPYATLVVAGRDASSMTLAGNLFYLSGNPRAYQHVCEEIRGKFATRDQVTMAYLSSCVYFSLWREIGPGGMTIGSLELLAGIDAGTGICSLHHNEYHPEPFEYRPERGPRSCVGKGFAYHELTLTLAHALLQFDFQHVDGSKKKEFSLRDHVTGAKTGLSLRFTLRQQQ</sequence>
<organism evidence="8">
    <name type="scientific">Petromyces alliaceus</name>
    <name type="common">Aspergillus alliaceus</name>
    <dbReference type="NCBI Taxonomy" id="209559"/>
    <lineage>
        <taxon>Eukaryota</taxon>
        <taxon>Fungi</taxon>
        <taxon>Dikarya</taxon>
        <taxon>Ascomycota</taxon>
        <taxon>Pezizomycotina</taxon>
        <taxon>Eurotiomycetes</taxon>
        <taxon>Eurotiomycetidae</taxon>
        <taxon>Eurotiales</taxon>
        <taxon>Aspergillaceae</taxon>
        <taxon>Aspergillus</taxon>
        <taxon>Aspergillus subgen. Circumdati</taxon>
    </lineage>
</organism>
<evidence type="ECO:0000256" key="3">
    <source>
        <dbReference type="ARBA" id="ARBA00022617"/>
    </source>
</evidence>
<dbReference type="EMBL" id="ML735214">
    <property type="protein sequence ID" value="KAE8396573.1"/>
    <property type="molecule type" value="Genomic_DNA"/>
</dbReference>
<dbReference type="InterPro" id="IPR036396">
    <property type="entry name" value="Cyt_P450_sf"/>
</dbReference>
<keyword evidence="6" id="KW-0408">Iron</keyword>
<keyword evidence="3" id="KW-0349">Heme</keyword>
<dbReference type="GO" id="GO:0016705">
    <property type="term" value="F:oxidoreductase activity, acting on paired donors, with incorporation or reduction of molecular oxygen"/>
    <property type="evidence" value="ECO:0007669"/>
    <property type="project" value="InterPro"/>
</dbReference>
<reference evidence="8" key="1">
    <citation type="submission" date="2019-04" db="EMBL/GenBank/DDBJ databases">
        <title>Friends and foes A comparative genomics studyof 23 Aspergillus species from section Flavi.</title>
        <authorList>
            <consortium name="DOE Joint Genome Institute"/>
            <person name="Kjaerbolling I."/>
            <person name="Vesth T."/>
            <person name="Frisvad J.C."/>
            <person name="Nybo J.L."/>
            <person name="Theobald S."/>
            <person name="Kildgaard S."/>
            <person name="Isbrandt T."/>
            <person name="Kuo A."/>
            <person name="Sato A."/>
            <person name="Lyhne E.K."/>
            <person name="Kogle M.E."/>
            <person name="Wiebenga A."/>
            <person name="Kun R.S."/>
            <person name="Lubbers R.J."/>
            <person name="Makela M.R."/>
            <person name="Barry K."/>
            <person name="Chovatia M."/>
            <person name="Clum A."/>
            <person name="Daum C."/>
            <person name="Haridas S."/>
            <person name="He G."/>
            <person name="LaButti K."/>
            <person name="Lipzen A."/>
            <person name="Mondo S."/>
            <person name="Riley R."/>
            <person name="Salamov A."/>
            <person name="Simmons B.A."/>
            <person name="Magnuson J.K."/>
            <person name="Henrissat B."/>
            <person name="Mortensen U.H."/>
            <person name="Larsen T.O."/>
            <person name="Devries R.P."/>
            <person name="Grigoriev I.V."/>
            <person name="Machida M."/>
            <person name="Baker S.E."/>
            <person name="Andersen M.R."/>
        </authorList>
    </citation>
    <scope>NUCLEOTIDE SEQUENCE [LARGE SCALE GENOMIC DNA]</scope>
    <source>
        <strain evidence="8">IBT 14317</strain>
    </source>
</reference>
<evidence type="ECO:0000256" key="6">
    <source>
        <dbReference type="ARBA" id="ARBA00023004"/>
    </source>
</evidence>
<accession>A0A5N7CSM4</accession>
<evidence type="ECO:0000256" key="7">
    <source>
        <dbReference type="ARBA" id="ARBA00023033"/>
    </source>
</evidence>
<dbReference type="Proteomes" id="UP000326877">
    <property type="component" value="Unassembled WGS sequence"/>
</dbReference>
<proteinExistence type="inferred from homology"/>
<dbReference type="GO" id="GO:0020037">
    <property type="term" value="F:heme binding"/>
    <property type="evidence" value="ECO:0007669"/>
    <property type="project" value="InterPro"/>
</dbReference>
<dbReference type="InterPro" id="IPR050121">
    <property type="entry name" value="Cytochrome_P450_monoxygenase"/>
</dbReference>
<dbReference type="Gene3D" id="1.10.630.10">
    <property type="entry name" value="Cytochrome P450"/>
    <property type="match status" value="1"/>
</dbReference>
<dbReference type="PANTHER" id="PTHR24305">
    <property type="entry name" value="CYTOCHROME P450"/>
    <property type="match status" value="1"/>
</dbReference>
<keyword evidence="4" id="KW-0479">Metal-binding</keyword>
<dbReference type="Pfam" id="PF00067">
    <property type="entry name" value="p450"/>
    <property type="match status" value="1"/>
</dbReference>
<evidence type="ECO:0000256" key="1">
    <source>
        <dbReference type="ARBA" id="ARBA00001971"/>
    </source>
</evidence>
<name>A0A5N7CSM4_PETAA</name>
<keyword evidence="5" id="KW-0560">Oxidoreductase</keyword>
<comment type="cofactor">
    <cofactor evidence="1">
        <name>heme</name>
        <dbReference type="ChEBI" id="CHEBI:30413"/>
    </cofactor>
</comment>
<dbReference type="OrthoDB" id="1470350at2759"/>
<dbReference type="PANTHER" id="PTHR24305:SF237">
    <property type="entry name" value="CYTOCHROME P450 MONOOXYGENASE ATNE-RELATED"/>
    <property type="match status" value="1"/>
</dbReference>
<keyword evidence="7" id="KW-0503">Monooxygenase</keyword>
<dbReference type="GO" id="GO:0005506">
    <property type="term" value="F:iron ion binding"/>
    <property type="evidence" value="ECO:0007669"/>
    <property type="project" value="InterPro"/>
</dbReference>
<comment type="similarity">
    <text evidence="2">Belongs to the cytochrome P450 family.</text>
</comment>
<protein>
    <submittedName>
        <fullName evidence="8">Cytochrome P450</fullName>
    </submittedName>
</protein>
<dbReference type="AlphaFoldDB" id="A0A5N7CSM4"/>
<evidence type="ECO:0000313" key="8">
    <source>
        <dbReference type="EMBL" id="KAE8396573.1"/>
    </source>
</evidence>
<evidence type="ECO:0000256" key="5">
    <source>
        <dbReference type="ARBA" id="ARBA00023002"/>
    </source>
</evidence>
<evidence type="ECO:0000256" key="4">
    <source>
        <dbReference type="ARBA" id="ARBA00022723"/>
    </source>
</evidence>
<dbReference type="GO" id="GO:0004497">
    <property type="term" value="F:monooxygenase activity"/>
    <property type="evidence" value="ECO:0007669"/>
    <property type="project" value="UniProtKB-KW"/>
</dbReference>
<gene>
    <name evidence="8" type="ORF">BDV23DRAFT_189980</name>
</gene>
<evidence type="ECO:0000256" key="2">
    <source>
        <dbReference type="ARBA" id="ARBA00010617"/>
    </source>
</evidence>